<evidence type="ECO:0000256" key="6">
    <source>
        <dbReference type="ARBA" id="ARBA00047364"/>
    </source>
</evidence>
<evidence type="ECO:0000256" key="8">
    <source>
        <dbReference type="SAM" id="MobiDB-lite"/>
    </source>
</evidence>
<dbReference type="Proteomes" id="UP001597058">
    <property type="component" value="Unassembled WGS sequence"/>
</dbReference>
<evidence type="ECO:0000313" key="10">
    <source>
        <dbReference type="EMBL" id="MFD1308309.1"/>
    </source>
</evidence>
<keyword evidence="1 7" id="KW-0436">Ligase</keyword>
<proteinExistence type="inferred from homology"/>
<keyword evidence="2 7" id="KW-0547">Nucleotide-binding</keyword>
<dbReference type="InterPro" id="IPR014729">
    <property type="entry name" value="Rossmann-like_a/b/a_fold"/>
</dbReference>
<dbReference type="InterPro" id="IPR015413">
    <property type="entry name" value="Methionyl/Leucyl_tRNA_Synth"/>
</dbReference>
<dbReference type="InterPro" id="IPR029038">
    <property type="entry name" value="MetRS_Zn"/>
</dbReference>
<evidence type="ECO:0000256" key="3">
    <source>
        <dbReference type="ARBA" id="ARBA00022840"/>
    </source>
</evidence>
<keyword evidence="11" id="KW-1185">Reference proteome</keyword>
<name>A0ABW3XFC9_9ACTN</name>
<keyword evidence="5 7" id="KW-0030">Aminoacyl-tRNA synthetase</keyword>
<dbReference type="PANTHER" id="PTHR45765">
    <property type="entry name" value="METHIONINE--TRNA LIGASE"/>
    <property type="match status" value="1"/>
</dbReference>
<dbReference type="InterPro" id="IPR023458">
    <property type="entry name" value="Met-tRNA_ligase_1"/>
</dbReference>
<evidence type="ECO:0000256" key="4">
    <source>
        <dbReference type="ARBA" id="ARBA00022917"/>
    </source>
</evidence>
<feature type="domain" description="Methionyl/Leucyl tRNA synthetase" evidence="9">
    <location>
        <begin position="16"/>
        <end position="197"/>
    </location>
</feature>
<evidence type="ECO:0000256" key="5">
    <source>
        <dbReference type="ARBA" id="ARBA00023146"/>
    </source>
</evidence>
<comment type="similarity">
    <text evidence="7">Belongs to the class-I aminoacyl-tRNA synthetase family.</text>
</comment>
<dbReference type="EMBL" id="JBHTMM010000025">
    <property type="protein sequence ID" value="MFD1308309.1"/>
    <property type="molecule type" value="Genomic_DNA"/>
</dbReference>
<dbReference type="InterPro" id="IPR001412">
    <property type="entry name" value="aa-tRNA-synth_I_CS"/>
</dbReference>
<dbReference type="Gene3D" id="3.40.50.620">
    <property type="entry name" value="HUPs"/>
    <property type="match status" value="1"/>
</dbReference>
<evidence type="ECO:0000256" key="7">
    <source>
        <dbReference type="RuleBase" id="RU363039"/>
    </source>
</evidence>
<dbReference type="Pfam" id="PF09334">
    <property type="entry name" value="tRNA-synt_1g"/>
    <property type="match status" value="2"/>
</dbReference>
<dbReference type="PROSITE" id="PS00178">
    <property type="entry name" value="AA_TRNA_LIGASE_I"/>
    <property type="match status" value="1"/>
</dbReference>
<feature type="region of interest" description="Disordered" evidence="8">
    <location>
        <begin position="486"/>
        <end position="513"/>
    </location>
</feature>
<reference evidence="11" key="1">
    <citation type="journal article" date="2019" name="Int. J. Syst. Evol. Microbiol.">
        <title>The Global Catalogue of Microorganisms (GCM) 10K type strain sequencing project: providing services to taxonomists for standard genome sequencing and annotation.</title>
        <authorList>
            <consortium name="The Broad Institute Genomics Platform"/>
            <consortium name="The Broad Institute Genome Sequencing Center for Infectious Disease"/>
            <person name="Wu L."/>
            <person name="Ma J."/>
        </authorList>
    </citation>
    <scope>NUCLEOTIDE SEQUENCE [LARGE SCALE GENOMIC DNA]</scope>
    <source>
        <strain evidence="11">CGMCC 4.7020</strain>
    </source>
</reference>
<feature type="compositionally biased region" description="Low complexity" evidence="8">
    <location>
        <begin position="497"/>
        <end position="513"/>
    </location>
</feature>
<dbReference type="SUPFAM" id="SSF52374">
    <property type="entry name" value="Nucleotidylyl transferase"/>
    <property type="match status" value="1"/>
</dbReference>
<comment type="catalytic activity">
    <reaction evidence="6">
        <text>tRNA(Met) + L-methionine + ATP = L-methionyl-tRNA(Met) + AMP + diphosphate</text>
        <dbReference type="Rhea" id="RHEA:13481"/>
        <dbReference type="Rhea" id="RHEA-COMP:9667"/>
        <dbReference type="Rhea" id="RHEA-COMP:9698"/>
        <dbReference type="ChEBI" id="CHEBI:30616"/>
        <dbReference type="ChEBI" id="CHEBI:33019"/>
        <dbReference type="ChEBI" id="CHEBI:57844"/>
        <dbReference type="ChEBI" id="CHEBI:78442"/>
        <dbReference type="ChEBI" id="CHEBI:78530"/>
        <dbReference type="ChEBI" id="CHEBI:456215"/>
        <dbReference type="EC" id="6.1.1.10"/>
    </reaction>
</comment>
<evidence type="ECO:0000256" key="1">
    <source>
        <dbReference type="ARBA" id="ARBA00022598"/>
    </source>
</evidence>
<gene>
    <name evidence="10" type="ORF">ACFQ5X_20910</name>
</gene>
<dbReference type="PANTHER" id="PTHR45765:SF1">
    <property type="entry name" value="METHIONINE--TRNA LIGASE, CYTOPLASMIC"/>
    <property type="match status" value="1"/>
</dbReference>
<feature type="domain" description="Methionyl/Leucyl tRNA synthetase" evidence="9">
    <location>
        <begin position="314"/>
        <end position="364"/>
    </location>
</feature>
<dbReference type="GO" id="GO:0016874">
    <property type="term" value="F:ligase activity"/>
    <property type="evidence" value="ECO:0007669"/>
    <property type="project" value="UniProtKB-KW"/>
</dbReference>
<sequence>MHIHHKVLLVPMQPTPNGRLHIGHGGGTYLRADVIARALRAQGHEVAVVTGSDVYEDWVVAAAHREGRSPEETYRDHHTGIARDLSRLSIGLDAWIDPAGQTHRDAYRQLHEDVLTRLRATGAARTEDERIPYAQDSGRALVGPWIAGECPHCGRPCGGSTCTYCGEYFVPEQLVRARSRVGDSPVEWRTERNWFATADDPRAIADRHRAAGLRPVFLAPLLRALDQHGGRVRLTGQGDWGIRGATLPAGKVISNGYFLYSVYCGEVHRALTGAAVNPFTPGSGVTTVGLFGSDNSTPGLLVPDVIAQGSQGTLAPFDATVVNGMLHFEGHKCSTSKRHGIWLSELLEGTSVSADELRYALLHAPLDHGPADIDLRTLTHHIDALRTWRATVLRPALDLLREQPRPVWRPDPALKAAADQYALLTPYAPDLTRAVTAFDEWIGSALEPDAGWLVGVALLGRPLLPELAGHVWARLGLPGEPGLRRAAHLEPLPPRSPAAAAGPLPGPLTPASLRQYVHLQEPE</sequence>
<organism evidence="10 11">
    <name type="scientific">Streptomyces kaempferi</name>
    <dbReference type="NCBI Taxonomy" id="333725"/>
    <lineage>
        <taxon>Bacteria</taxon>
        <taxon>Bacillati</taxon>
        <taxon>Actinomycetota</taxon>
        <taxon>Actinomycetes</taxon>
        <taxon>Kitasatosporales</taxon>
        <taxon>Streptomycetaceae</taxon>
        <taxon>Streptomyces</taxon>
    </lineage>
</organism>
<accession>A0ABW3XFC9</accession>
<keyword evidence="3 7" id="KW-0067">ATP-binding</keyword>
<dbReference type="Gene3D" id="2.20.28.20">
    <property type="entry name" value="Methionyl-tRNA synthetase, Zn-domain"/>
    <property type="match status" value="1"/>
</dbReference>
<evidence type="ECO:0000313" key="11">
    <source>
        <dbReference type="Proteomes" id="UP001597058"/>
    </source>
</evidence>
<evidence type="ECO:0000256" key="2">
    <source>
        <dbReference type="ARBA" id="ARBA00022741"/>
    </source>
</evidence>
<keyword evidence="4 7" id="KW-0648">Protein biosynthesis</keyword>
<protein>
    <submittedName>
        <fullName evidence="10">Class I tRNA ligase family protein</fullName>
    </submittedName>
</protein>
<evidence type="ECO:0000259" key="9">
    <source>
        <dbReference type="Pfam" id="PF09334"/>
    </source>
</evidence>
<comment type="caution">
    <text evidence="10">The sequence shown here is derived from an EMBL/GenBank/DDBJ whole genome shotgun (WGS) entry which is preliminary data.</text>
</comment>
<dbReference type="RefSeq" id="WP_381232374.1">
    <property type="nucleotide sequence ID" value="NZ_JBHSKH010000001.1"/>
</dbReference>